<feature type="transmembrane region" description="Helical" evidence="7">
    <location>
        <begin position="12"/>
        <end position="31"/>
    </location>
</feature>
<name>A0ABT0SHW6_9GAMM</name>
<feature type="domain" description="YetF C-terminal" evidence="8">
    <location>
        <begin position="89"/>
        <end position="157"/>
    </location>
</feature>
<evidence type="ECO:0000256" key="4">
    <source>
        <dbReference type="ARBA" id="ARBA00022692"/>
    </source>
</evidence>
<comment type="caution">
    <text evidence="9">The sequence shown here is derived from an EMBL/GenBank/DDBJ whole genome shotgun (WGS) entry which is preliminary data.</text>
</comment>
<sequence>MADMFSLAMPWWAFVLRAVVVYAVVLGMVRLSGKRALGQITPFDVLLIVLLGNAVQNALLGQDTSLAGGLLLAATLIAINYAVGWLSTRYRGMERLLEGEPVLIARDGRLLASVLRRELVTRADFEAALRQQGCRGIDEVALALLETNGHITIVPRRPETDAPAGPR</sequence>
<evidence type="ECO:0000256" key="3">
    <source>
        <dbReference type="ARBA" id="ARBA00022475"/>
    </source>
</evidence>
<evidence type="ECO:0000256" key="5">
    <source>
        <dbReference type="ARBA" id="ARBA00022989"/>
    </source>
</evidence>
<dbReference type="RefSeq" id="WP_250063900.1">
    <property type="nucleotide sequence ID" value="NZ_JAIKTS010000002.1"/>
</dbReference>
<keyword evidence="4 7" id="KW-0812">Transmembrane</keyword>
<dbReference type="EMBL" id="JAIKTS010000002">
    <property type="protein sequence ID" value="MCL7714696.1"/>
    <property type="molecule type" value="Genomic_DNA"/>
</dbReference>
<dbReference type="PANTHER" id="PTHR34582">
    <property type="entry name" value="UPF0702 TRANSMEMBRANE PROTEIN YCAP"/>
    <property type="match status" value="1"/>
</dbReference>
<dbReference type="InterPro" id="IPR007353">
    <property type="entry name" value="DUF421"/>
</dbReference>
<dbReference type="Pfam" id="PF04239">
    <property type="entry name" value="DUF421"/>
    <property type="match status" value="1"/>
</dbReference>
<evidence type="ECO:0000313" key="9">
    <source>
        <dbReference type="EMBL" id="MCL7714696.1"/>
    </source>
</evidence>
<keyword evidence="10" id="KW-1185">Reference proteome</keyword>
<comment type="similarity">
    <text evidence="2">Belongs to the UPF0702 family.</text>
</comment>
<evidence type="ECO:0000256" key="1">
    <source>
        <dbReference type="ARBA" id="ARBA00004651"/>
    </source>
</evidence>
<keyword evidence="5 7" id="KW-1133">Transmembrane helix</keyword>
<dbReference type="PANTHER" id="PTHR34582:SF6">
    <property type="entry name" value="UPF0702 TRANSMEMBRANE PROTEIN YCAP"/>
    <property type="match status" value="1"/>
</dbReference>
<evidence type="ECO:0000256" key="6">
    <source>
        <dbReference type="ARBA" id="ARBA00023136"/>
    </source>
</evidence>
<organism evidence="9 10">
    <name type="scientific">Stenotrophomonas mori</name>
    <dbReference type="NCBI Taxonomy" id="2871096"/>
    <lineage>
        <taxon>Bacteria</taxon>
        <taxon>Pseudomonadati</taxon>
        <taxon>Pseudomonadota</taxon>
        <taxon>Gammaproteobacteria</taxon>
        <taxon>Lysobacterales</taxon>
        <taxon>Lysobacteraceae</taxon>
        <taxon>Stenotrophomonas</taxon>
    </lineage>
</organism>
<evidence type="ECO:0000259" key="8">
    <source>
        <dbReference type="Pfam" id="PF04239"/>
    </source>
</evidence>
<feature type="transmembrane region" description="Helical" evidence="7">
    <location>
        <begin position="43"/>
        <end position="60"/>
    </location>
</feature>
<evidence type="ECO:0000256" key="7">
    <source>
        <dbReference type="SAM" id="Phobius"/>
    </source>
</evidence>
<dbReference type="Proteomes" id="UP001431235">
    <property type="component" value="Unassembled WGS sequence"/>
</dbReference>
<dbReference type="Gene3D" id="3.30.240.20">
    <property type="entry name" value="bsu07140 like domains"/>
    <property type="match status" value="1"/>
</dbReference>
<reference evidence="9 10" key="1">
    <citation type="submission" date="2021-08" db="EMBL/GenBank/DDBJ databases">
        <title>Novel members of of the genus Stenotrophomonas from differernt environment.</title>
        <authorList>
            <person name="Deng Y."/>
        </authorList>
    </citation>
    <scope>NUCLEOTIDE SEQUENCE [LARGE SCALE GENOMIC DNA]</scope>
    <source>
        <strain evidence="9 10">CPCC 101365</strain>
    </source>
</reference>
<dbReference type="InterPro" id="IPR023090">
    <property type="entry name" value="UPF0702_alpha/beta_dom_sf"/>
</dbReference>
<comment type="subcellular location">
    <subcellularLocation>
        <location evidence="1">Cell membrane</location>
        <topology evidence="1">Multi-pass membrane protein</topology>
    </subcellularLocation>
</comment>
<accession>A0ABT0SHW6</accession>
<feature type="transmembrane region" description="Helical" evidence="7">
    <location>
        <begin position="66"/>
        <end position="86"/>
    </location>
</feature>
<evidence type="ECO:0000256" key="2">
    <source>
        <dbReference type="ARBA" id="ARBA00006448"/>
    </source>
</evidence>
<gene>
    <name evidence="9" type="ORF">K5L01_08580</name>
</gene>
<evidence type="ECO:0000313" key="10">
    <source>
        <dbReference type="Proteomes" id="UP001431235"/>
    </source>
</evidence>
<keyword evidence="3" id="KW-1003">Cell membrane</keyword>
<protein>
    <submittedName>
        <fullName evidence="9">DUF421 domain-containing protein</fullName>
    </submittedName>
</protein>
<keyword evidence="6 7" id="KW-0472">Membrane</keyword>
<proteinExistence type="inferred from homology"/>